<dbReference type="EMBL" id="DVFU01000073">
    <property type="protein sequence ID" value="HIQ64856.1"/>
    <property type="molecule type" value="Genomic_DNA"/>
</dbReference>
<reference evidence="1" key="2">
    <citation type="journal article" date="2021" name="PeerJ">
        <title>Extensive microbial diversity within the chicken gut microbiome revealed by metagenomics and culture.</title>
        <authorList>
            <person name="Gilroy R."/>
            <person name="Ravi A."/>
            <person name="Getino M."/>
            <person name="Pursley I."/>
            <person name="Horton D.L."/>
            <person name="Alikhan N.F."/>
            <person name="Baker D."/>
            <person name="Gharbi K."/>
            <person name="Hall N."/>
            <person name="Watson M."/>
            <person name="Adriaenssens E.M."/>
            <person name="Foster-Nyarko E."/>
            <person name="Jarju S."/>
            <person name="Secka A."/>
            <person name="Antonio M."/>
            <person name="Oren A."/>
            <person name="Chaudhuri R.R."/>
            <person name="La Ragione R."/>
            <person name="Hildebrand F."/>
            <person name="Pallen M.J."/>
        </authorList>
    </citation>
    <scope>NUCLEOTIDE SEQUENCE</scope>
    <source>
        <strain evidence="1">CHK165-10780</strain>
    </source>
</reference>
<accession>A0A9D0YZ38</accession>
<reference evidence="1" key="1">
    <citation type="submission" date="2020-10" db="EMBL/GenBank/DDBJ databases">
        <authorList>
            <person name="Gilroy R."/>
        </authorList>
    </citation>
    <scope>NUCLEOTIDE SEQUENCE</scope>
    <source>
        <strain evidence="1">CHK165-10780</strain>
    </source>
</reference>
<dbReference type="AlphaFoldDB" id="A0A9D0YZ38"/>
<gene>
    <name evidence="1" type="ORF">IAC85_03865</name>
</gene>
<evidence type="ECO:0000313" key="1">
    <source>
        <dbReference type="EMBL" id="HIQ64856.1"/>
    </source>
</evidence>
<name>A0A9D0YZ38_9FIRM</name>
<protein>
    <submittedName>
        <fullName evidence="1">Uncharacterized protein</fullName>
    </submittedName>
</protein>
<organism evidence="1 2">
    <name type="scientific">Candidatus Faecenecus gallistercoris</name>
    <dbReference type="NCBI Taxonomy" id="2840793"/>
    <lineage>
        <taxon>Bacteria</taxon>
        <taxon>Bacillati</taxon>
        <taxon>Bacillota</taxon>
        <taxon>Bacillota incertae sedis</taxon>
        <taxon>Candidatus Faecenecus</taxon>
    </lineage>
</organism>
<sequence length="215" mass="25577">MKIFTDDAFYVQRGDIIYFKNRSFTRGVFMKIITNDAAYVQKNDIAYLNQTDLDIPASIYLKTCETGTFIVDDSNRYEFIRFNKSDEIQFFKNQDWILDYNQVKDKTEDELIEYCERIITQYNELAETFNALSEQERIQNTELDMRCDLLGFKIFSLHDFIFYRKGLLEIQLPSELPKESPFIISSRTFINPDQELPLPQKTRVLRLEKAIHPKQ</sequence>
<comment type="caution">
    <text evidence="1">The sequence shown here is derived from an EMBL/GenBank/DDBJ whole genome shotgun (WGS) entry which is preliminary data.</text>
</comment>
<evidence type="ECO:0000313" key="2">
    <source>
        <dbReference type="Proteomes" id="UP000886725"/>
    </source>
</evidence>
<dbReference type="Proteomes" id="UP000886725">
    <property type="component" value="Unassembled WGS sequence"/>
</dbReference>
<proteinExistence type="predicted"/>